<feature type="transmembrane region" description="Helical" evidence="1">
    <location>
        <begin position="20"/>
        <end position="40"/>
    </location>
</feature>
<keyword evidence="1" id="KW-0472">Membrane</keyword>
<proteinExistence type="predicted"/>
<dbReference type="EMBL" id="MN740275">
    <property type="protein sequence ID" value="QHT97356.1"/>
    <property type="molecule type" value="Genomic_DNA"/>
</dbReference>
<keyword evidence="1" id="KW-1133">Transmembrane helix</keyword>
<dbReference type="AlphaFoldDB" id="A0A6C0IY49"/>
<organism evidence="2">
    <name type="scientific">viral metagenome</name>
    <dbReference type="NCBI Taxonomy" id="1070528"/>
    <lineage>
        <taxon>unclassified sequences</taxon>
        <taxon>metagenomes</taxon>
        <taxon>organismal metagenomes</taxon>
    </lineage>
</organism>
<sequence length="60" mass="7138">MAAIKTLYEPIKPNIEKCIYWDKDILLILLISIAINLYYINKNTKIIFNIYKRLFGSKLM</sequence>
<name>A0A6C0IY49_9ZZZZ</name>
<protein>
    <submittedName>
        <fullName evidence="2">Uncharacterized protein</fullName>
    </submittedName>
</protein>
<evidence type="ECO:0000313" key="2">
    <source>
        <dbReference type="EMBL" id="QHT97356.1"/>
    </source>
</evidence>
<accession>A0A6C0IY49</accession>
<keyword evidence="1" id="KW-0812">Transmembrane</keyword>
<reference evidence="2" key="1">
    <citation type="journal article" date="2020" name="Nature">
        <title>Giant virus diversity and host interactions through global metagenomics.</title>
        <authorList>
            <person name="Schulz F."/>
            <person name="Roux S."/>
            <person name="Paez-Espino D."/>
            <person name="Jungbluth S."/>
            <person name="Walsh D.A."/>
            <person name="Denef V.J."/>
            <person name="McMahon K.D."/>
            <person name="Konstantinidis K.T."/>
            <person name="Eloe-Fadrosh E.A."/>
            <person name="Kyrpides N.C."/>
            <person name="Woyke T."/>
        </authorList>
    </citation>
    <scope>NUCLEOTIDE SEQUENCE</scope>
    <source>
        <strain evidence="2">GVMAG-M-3300025138-11</strain>
    </source>
</reference>
<evidence type="ECO:0000256" key="1">
    <source>
        <dbReference type="SAM" id="Phobius"/>
    </source>
</evidence>